<keyword evidence="3" id="KW-1185">Reference proteome</keyword>
<gene>
    <name evidence="2" type="ORF">F4559_005209</name>
</gene>
<feature type="region of interest" description="Disordered" evidence="1">
    <location>
        <begin position="37"/>
        <end position="90"/>
    </location>
</feature>
<evidence type="ECO:0000313" key="2">
    <source>
        <dbReference type="EMBL" id="MBB4967850.1"/>
    </source>
</evidence>
<accession>A0A7W7WXY4</accession>
<dbReference type="RefSeq" id="WP_184672872.1">
    <property type="nucleotide sequence ID" value="NZ_BAABAI010000016.1"/>
</dbReference>
<dbReference type="EMBL" id="JACHJS010000001">
    <property type="protein sequence ID" value="MBB4967850.1"/>
    <property type="molecule type" value="Genomic_DNA"/>
</dbReference>
<protein>
    <submittedName>
        <fullName evidence="2">Uncharacterized protein</fullName>
    </submittedName>
</protein>
<sequence length="90" mass="9978">MRNYRLKDLLRQVLGEADGIASVERLKDDKRNNPLRVHFTTGGYKDLSVRNTAPPSGDNHDNPEVVVHRDGSTRQGPTGPEWKRQAGGSA</sequence>
<evidence type="ECO:0000313" key="3">
    <source>
        <dbReference type="Proteomes" id="UP000542674"/>
    </source>
</evidence>
<dbReference type="AlphaFoldDB" id="A0A7W7WXY4"/>
<reference evidence="2 3" key="1">
    <citation type="submission" date="2020-08" db="EMBL/GenBank/DDBJ databases">
        <title>Sequencing the genomes of 1000 actinobacteria strains.</title>
        <authorList>
            <person name="Klenk H.-P."/>
        </authorList>
    </citation>
    <scope>NUCLEOTIDE SEQUENCE [LARGE SCALE GENOMIC DNA]</scope>
    <source>
        <strain evidence="2 3">DSM 45084</strain>
    </source>
</reference>
<comment type="caution">
    <text evidence="2">The sequence shown here is derived from an EMBL/GenBank/DDBJ whole genome shotgun (WGS) entry which is preliminary data.</text>
</comment>
<evidence type="ECO:0000256" key="1">
    <source>
        <dbReference type="SAM" id="MobiDB-lite"/>
    </source>
</evidence>
<feature type="compositionally biased region" description="Basic and acidic residues" evidence="1">
    <location>
        <begin position="58"/>
        <end position="72"/>
    </location>
</feature>
<name>A0A7W7WXY4_9PSEU</name>
<dbReference type="Proteomes" id="UP000542674">
    <property type="component" value="Unassembled WGS sequence"/>
</dbReference>
<organism evidence="2 3">
    <name type="scientific">Saccharothrix violaceirubra</name>
    <dbReference type="NCBI Taxonomy" id="413306"/>
    <lineage>
        <taxon>Bacteria</taxon>
        <taxon>Bacillati</taxon>
        <taxon>Actinomycetota</taxon>
        <taxon>Actinomycetes</taxon>
        <taxon>Pseudonocardiales</taxon>
        <taxon>Pseudonocardiaceae</taxon>
        <taxon>Saccharothrix</taxon>
    </lineage>
</organism>
<proteinExistence type="predicted"/>